<organism evidence="1 2">
    <name type="scientific">Mannheimia bovis</name>
    <dbReference type="NCBI Taxonomy" id="2770636"/>
    <lineage>
        <taxon>Bacteria</taxon>
        <taxon>Pseudomonadati</taxon>
        <taxon>Pseudomonadota</taxon>
        <taxon>Gammaproteobacteria</taxon>
        <taxon>Pasteurellales</taxon>
        <taxon>Pasteurellaceae</taxon>
        <taxon>Mannheimia</taxon>
    </lineage>
</organism>
<dbReference type="RefSeq" id="WP_188156214.1">
    <property type="nucleotide sequence ID" value="NZ_CP061280.1"/>
</dbReference>
<dbReference type="Proteomes" id="UP000576260">
    <property type="component" value="Chromosome"/>
</dbReference>
<proteinExistence type="predicted"/>
<accession>A0A7H1C0R2</accession>
<evidence type="ECO:0000313" key="2">
    <source>
        <dbReference type="Proteomes" id="UP000576260"/>
    </source>
</evidence>
<dbReference type="AlphaFoldDB" id="A0A7H1C0R2"/>
<dbReference type="Pfam" id="PF13262">
    <property type="entry name" value="DUF4054"/>
    <property type="match status" value="1"/>
</dbReference>
<name>A0A7H1C0R2_9PAST</name>
<keyword evidence="2" id="KW-1185">Reference proteome</keyword>
<gene>
    <name evidence="1" type="ORF">ICJ55_07310</name>
</gene>
<sequence>MSVLGFLQVIAPNYVRDVEPERIKQLLTLAEHYRPECLPNDKQDLAVAYYVAYLVAQGNEAKANPYGVTSEREGDISRTYSANLANSSRFLAKWQELNDICVRVNGSITVGFNYGGC</sequence>
<dbReference type="InterPro" id="IPR025127">
    <property type="entry name" value="DUF4054"/>
</dbReference>
<evidence type="ECO:0000313" key="1">
    <source>
        <dbReference type="EMBL" id="QNS14567.1"/>
    </source>
</evidence>
<dbReference type="EMBL" id="CP061280">
    <property type="protein sequence ID" value="QNS14567.1"/>
    <property type="molecule type" value="Genomic_DNA"/>
</dbReference>
<reference evidence="1 2" key="1">
    <citation type="submission" date="2020-09" db="EMBL/GenBank/DDBJ databases">
        <title>Mannheimia bovis sp.nov., isolated from a cow.</title>
        <authorList>
            <person name="Li F."/>
        </authorList>
    </citation>
    <scope>NUCLEOTIDE SEQUENCE [LARGE SCALE GENOMIC DNA]</scope>
    <source>
        <strain evidence="1 2">ZY190616</strain>
    </source>
</reference>
<protein>
    <submittedName>
        <fullName evidence="1">DUF4054 domain-containing protein</fullName>
    </submittedName>
</protein>
<dbReference type="KEGG" id="mbos:ICJ55_07310"/>